<proteinExistence type="predicted"/>
<dbReference type="InterPro" id="IPR036179">
    <property type="entry name" value="Ig-like_dom_sf"/>
</dbReference>
<dbReference type="InterPro" id="IPR013783">
    <property type="entry name" value="Ig-like_fold"/>
</dbReference>
<evidence type="ECO:0000313" key="3">
    <source>
        <dbReference type="Proteomes" id="UP000784294"/>
    </source>
</evidence>
<feature type="domain" description="Ig-like" evidence="1">
    <location>
        <begin position="101"/>
        <end position="188"/>
    </location>
</feature>
<dbReference type="InterPro" id="IPR007110">
    <property type="entry name" value="Ig-like_dom"/>
</dbReference>
<keyword evidence="3" id="KW-1185">Reference proteome</keyword>
<dbReference type="OrthoDB" id="6284657at2759"/>
<organism evidence="2 3">
    <name type="scientific">Protopolystoma xenopodis</name>
    <dbReference type="NCBI Taxonomy" id="117903"/>
    <lineage>
        <taxon>Eukaryota</taxon>
        <taxon>Metazoa</taxon>
        <taxon>Spiralia</taxon>
        <taxon>Lophotrochozoa</taxon>
        <taxon>Platyhelminthes</taxon>
        <taxon>Monogenea</taxon>
        <taxon>Polyopisthocotylea</taxon>
        <taxon>Polystomatidea</taxon>
        <taxon>Polystomatidae</taxon>
        <taxon>Protopolystoma</taxon>
    </lineage>
</organism>
<dbReference type="SUPFAM" id="SSF48726">
    <property type="entry name" value="Immunoglobulin"/>
    <property type="match status" value="1"/>
</dbReference>
<comment type="caution">
    <text evidence="2">The sequence shown here is derived from an EMBL/GenBank/DDBJ whole genome shotgun (WGS) entry which is preliminary data.</text>
</comment>
<reference evidence="2" key="1">
    <citation type="submission" date="2018-11" db="EMBL/GenBank/DDBJ databases">
        <authorList>
            <consortium name="Pathogen Informatics"/>
        </authorList>
    </citation>
    <scope>NUCLEOTIDE SEQUENCE</scope>
</reference>
<evidence type="ECO:0000313" key="2">
    <source>
        <dbReference type="EMBL" id="VEL07621.1"/>
    </source>
</evidence>
<dbReference type="EMBL" id="CAAALY010002122">
    <property type="protein sequence ID" value="VEL07621.1"/>
    <property type="molecule type" value="Genomic_DNA"/>
</dbReference>
<sequence>MKSIVKEGKLPSAPVEVCDCQLPGESTRDFSLSCEGCTDPTKRTEIRLEPFGEDHECVGCFGSTCPECKKGEFKYDFVTQRAYETCQKGLVMETKGRVVQAEEGESVSMVCRIASYRGGAPVHTWEVPDGKEGSLYTVFREALPTIQAAGGPSYAPIRSQVTISWDSVTKGDAGVYKCQAAGLGSNLTEQFYLMVGRKGEYTED</sequence>
<dbReference type="Gene3D" id="2.60.40.10">
    <property type="entry name" value="Immunoglobulins"/>
    <property type="match status" value="1"/>
</dbReference>
<protein>
    <recommendedName>
        <fullName evidence="1">Ig-like domain-containing protein</fullName>
    </recommendedName>
</protein>
<evidence type="ECO:0000259" key="1">
    <source>
        <dbReference type="PROSITE" id="PS50835"/>
    </source>
</evidence>
<accession>A0A3S5CBI6</accession>
<dbReference type="AlphaFoldDB" id="A0A3S5CBI6"/>
<gene>
    <name evidence="2" type="ORF">PXEA_LOCUS1061</name>
</gene>
<dbReference type="PROSITE" id="PS50835">
    <property type="entry name" value="IG_LIKE"/>
    <property type="match status" value="1"/>
</dbReference>
<name>A0A3S5CBI6_9PLAT</name>
<dbReference type="Proteomes" id="UP000784294">
    <property type="component" value="Unassembled WGS sequence"/>
</dbReference>